<proteinExistence type="predicted"/>
<evidence type="ECO:0000313" key="5">
    <source>
        <dbReference type="EMBL" id="GIQ90713.1"/>
    </source>
</evidence>
<protein>
    <recommendedName>
        <fullName evidence="4">EF-hand domain-containing protein</fullName>
    </recommendedName>
</protein>
<keyword evidence="2" id="KW-0677">Repeat</keyword>
<dbReference type="CDD" id="cd00051">
    <property type="entry name" value="EFh"/>
    <property type="match status" value="1"/>
</dbReference>
<dbReference type="InterPro" id="IPR011992">
    <property type="entry name" value="EF-hand-dom_pair"/>
</dbReference>
<gene>
    <name evidence="5" type="ORF">KIPB_013606</name>
</gene>
<dbReference type="SUPFAM" id="SSF47473">
    <property type="entry name" value="EF-hand"/>
    <property type="match status" value="1"/>
</dbReference>
<organism evidence="5 6">
    <name type="scientific">Kipferlia bialata</name>
    <dbReference type="NCBI Taxonomy" id="797122"/>
    <lineage>
        <taxon>Eukaryota</taxon>
        <taxon>Metamonada</taxon>
        <taxon>Carpediemonas-like organisms</taxon>
        <taxon>Kipferlia</taxon>
    </lineage>
</organism>
<evidence type="ECO:0000259" key="4">
    <source>
        <dbReference type="PROSITE" id="PS50222"/>
    </source>
</evidence>
<name>A0A9K3DBB5_9EUKA</name>
<dbReference type="Proteomes" id="UP000265618">
    <property type="component" value="Unassembled WGS sequence"/>
</dbReference>
<reference evidence="5 6" key="1">
    <citation type="journal article" date="2018" name="PLoS ONE">
        <title>The draft genome of Kipferlia bialata reveals reductive genome evolution in fornicate parasites.</title>
        <authorList>
            <person name="Tanifuji G."/>
            <person name="Takabayashi S."/>
            <person name="Kume K."/>
            <person name="Takagi M."/>
            <person name="Nakayama T."/>
            <person name="Kamikawa R."/>
            <person name="Inagaki Y."/>
            <person name="Hashimoto T."/>
        </authorList>
    </citation>
    <scope>NUCLEOTIDE SEQUENCE [LARGE SCALE GENOMIC DNA]</scope>
    <source>
        <strain evidence="5">NY0173</strain>
    </source>
</reference>
<dbReference type="SMART" id="SM00054">
    <property type="entry name" value="EFh"/>
    <property type="match status" value="3"/>
</dbReference>
<dbReference type="Gene3D" id="1.10.238.10">
    <property type="entry name" value="EF-hand"/>
    <property type="match status" value="1"/>
</dbReference>
<dbReference type="InterPro" id="IPR002048">
    <property type="entry name" value="EF_hand_dom"/>
</dbReference>
<feature type="non-terminal residue" evidence="5">
    <location>
        <position position="125"/>
    </location>
</feature>
<keyword evidence="1" id="KW-0479">Metal-binding</keyword>
<comment type="caution">
    <text evidence="5">The sequence shown here is derived from an EMBL/GenBank/DDBJ whole genome shotgun (WGS) entry which is preliminary data.</text>
</comment>
<evidence type="ECO:0000256" key="1">
    <source>
        <dbReference type="ARBA" id="ARBA00022723"/>
    </source>
</evidence>
<dbReference type="PANTHER" id="PTHR45942">
    <property type="entry name" value="PROTEIN PHOSPATASE 3 REGULATORY SUBUNIT B ALPHA ISOFORM TYPE 1"/>
    <property type="match status" value="1"/>
</dbReference>
<dbReference type="PROSITE" id="PS00018">
    <property type="entry name" value="EF_HAND_1"/>
    <property type="match status" value="1"/>
</dbReference>
<dbReference type="InterPro" id="IPR018247">
    <property type="entry name" value="EF_Hand_1_Ca_BS"/>
</dbReference>
<dbReference type="GO" id="GO:0005509">
    <property type="term" value="F:calcium ion binding"/>
    <property type="evidence" value="ECO:0007669"/>
    <property type="project" value="InterPro"/>
</dbReference>
<evidence type="ECO:0000313" key="6">
    <source>
        <dbReference type="Proteomes" id="UP000265618"/>
    </source>
</evidence>
<keyword evidence="6" id="KW-1185">Reference proteome</keyword>
<accession>A0A9K3DBB5</accession>
<keyword evidence="3" id="KW-0106">Calcium</keyword>
<feature type="domain" description="EF-hand" evidence="4">
    <location>
        <begin position="55"/>
        <end position="80"/>
    </location>
</feature>
<feature type="domain" description="EF-hand" evidence="4">
    <location>
        <begin position="8"/>
        <end position="43"/>
    </location>
</feature>
<sequence>MAPGWANYSAEELRHYFVTLDDDGNGVLDYDEMRVLVDHISGGKASEYDYQVIKQLFDVDGDAEVDEDEFVSIMQEFQEGVREEEAENGDQDLTEQDYEETFDFLDDDNTGFISKEQLMELLIQL</sequence>
<feature type="domain" description="EF-hand" evidence="4">
    <location>
        <begin position="93"/>
        <end position="125"/>
    </location>
</feature>
<evidence type="ECO:0000256" key="3">
    <source>
        <dbReference type="ARBA" id="ARBA00022837"/>
    </source>
</evidence>
<dbReference type="PROSITE" id="PS50222">
    <property type="entry name" value="EF_HAND_2"/>
    <property type="match status" value="3"/>
</dbReference>
<dbReference type="EMBL" id="BDIP01006552">
    <property type="protein sequence ID" value="GIQ90713.1"/>
    <property type="molecule type" value="Genomic_DNA"/>
</dbReference>
<evidence type="ECO:0000256" key="2">
    <source>
        <dbReference type="ARBA" id="ARBA00022737"/>
    </source>
</evidence>
<dbReference type="Pfam" id="PF13499">
    <property type="entry name" value="EF-hand_7"/>
    <property type="match status" value="1"/>
</dbReference>
<dbReference type="AlphaFoldDB" id="A0A9K3DBB5"/>